<dbReference type="NCBIfam" id="NF004784">
    <property type="entry name" value="PRK06131.1"/>
    <property type="match status" value="1"/>
</dbReference>
<dbReference type="InterPro" id="IPR020558">
    <property type="entry name" value="DiOHA_6PGluconate_deHydtase_CS"/>
</dbReference>
<evidence type="ECO:0000256" key="5">
    <source>
        <dbReference type="ARBA" id="ARBA00023239"/>
    </source>
</evidence>
<dbReference type="NCBIfam" id="NF009560">
    <property type="entry name" value="PRK13017.1"/>
    <property type="match status" value="1"/>
</dbReference>
<dbReference type="Proteomes" id="UP000202922">
    <property type="component" value="Unassembled WGS sequence"/>
</dbReference>
<keyword evidence="5 8" id="KW-0456">Lyase</keyword>
<evidence type="ECO:0000256" key="3">
    <source>
        <dbReference type="ARBA" id="ARBA00023004"/>
    </source>
</evidence>
<dbReference type="PROSITE" id="PS00886">
    <property type="entry name" value="ILVD_EDD_1"/>
    <property type="match status" value="1"/>
</dbReference>
<dbReference type="OrthoDB" id="9807077at2"/>
<dbReference type="GO" id="GO:0051536">
    <property type="term" value="F:iron-sulfur cluster binding"/>
    <property type="evidence" value="ECO:0007669"/>
    <property type="project" value="UniProtKB-KW"/>
</dbReference>
<dbReference type="GO" id="GO:0046872">
    <property type="term" value="F:metal ion binding"/>
    <property type="evidence" value="ECO:0007669"/>
    <property type="project" value="UniProtKB-KW"/>
</dbReference>
<evidence type="ECO:0000259" key="7">
    <source>
        <dbReference type="Pfam" id="PF24877"/>
    </source>
</evidence>
<gene>
    <name evidence="8" type="primary">araC_5</name>
    <name evidence="8" type="ORF">COL8621_03665</name>
</gene>
<dbReference type="PANTHER" id="PTHR43183">
    <property type="entry name" value="HYPOTHETICAL DIHYDROXYACID DEHYDRATASE (EUROFUNG)-RELATED"/>
    <property type="match status" value="1"/>
</dbReference>
<dbReference type="InterPro" id="IPR052352">
    <property type="entry name" value="Sugar_Degrad_Dehydratases"/>
</dbReference>
<dbReference type="SUPFAM" id="SSF143975">
    <property type="entry name" value="IlvD/EDD N-terminal domain-like"/>
    <property type="match status" value="1"/>
</dbReference>
<comment type="similarity">
    <text evidence="1">Belongs to the IlvD/Edd family.</text>
</comment>
<dbReference type="InterPro" id="IPR042096">
    <property type="entry name" value="Dihydro-acid_dehy_C"/>
</dbReference>
<reference evidence="9" key="1">
    <citation type="submission" date="2017-05" db="EMBL/GenBank/DDBJ databases">
        <authorList>
            <person name="Rodrigo-Torres L."/>
            <person name="Arahal R. D."/>
            <person name="Lucena T."/>
        </authorList>
    </citation>
    <scope>NUCLEOTIDE SEQUENCE [LARGE SCALE GENOMIC DNA]</scope>
    <source>
        <strain evidence="9">CECT 8621</strain>
    </source>
</reference>
<accession>A0A238L7S4</accession>
<name>A0A238L7S4_9RHOB</name>
<dbReference type="Gene3D" id="3.50.30.80">
    <property type="entry name" value="IlvD/EDD C-terminal domain-like"/>
    <property type="match status" value="1"/>
</dbReference>
<keyword evidence="9" id="KW-1185">Reference proteome</keyword>
<dbReference type="InterPro" id="IPR056740">
    <property type="entry name" value="ILV_EDD_C"/>
</dbReference>
<keyword evidence="4" id="KW-0411">Iron-sulfur</keyword>
<dbReference type="InterPro" id="IPR037237">
    <property type="entry name" value="IlvD/EDD_N"/>
</dbReference>
<feature type="domain" description="Dihydroxy-acid/6-phosphogluconate dehydratase N-terminal" evidence="6">
    <location>
        <begin position="46"/>
        <end position="359"/>
    </location>
</feature>
<dbReference type="SUPFAM" id="SSF52016">
    <property type="entry name" value="LeuD/IlvD-like"/>
    <property type="match status" value="1"/>
</dbReference>
<evidence type="ECO:0000313" key="8">
    <source>
        <dbReference type="EMBL" id="SMX51135.1"/>
    </source>
</evidence>
<dbReference type="Pfam" id="PF00920">
    <property type="entry name" value="ILVD_EDD_N"/>
    <property type="match status" value="1"/>
</dbReference>
<dbReference type="RefSeq" id="WP_093968828.1">
    <property type="nucleotide sequence ID" value="NZ_FXYE01000004.1"/>
</dbReference>
<dbReference type="Pfam" id="PF24877">
    <property type="entry name" value="ILV_EDD_C"/>
    <property type="match status" value="1"/>
</dbReference>
<dbReference type="AlphaFoldDB" id="A0A238L7S4"/>
<evidence type="ECO:0000256" key="4">
    <source>
        <dbReference type="ARBA" id="ARBA00023014"/>
    </source>
</evidence>
<evidence type="ECO:0000256" key="1">
    <source>
        <dbReference type="ARBA" id="ARBA00006486"/>
    </source>
</evidence>
<protein>
    <submittedName>
        <fullName evidence="8">L-arabonate dehydratase</fullName>
        <ecNumber evidence="8">4.2.1.25</ecNumber>
    </submittedName>
</protein>
<dbReference type="PANTHER" id="PTHR43183:SF1">
    <property type="entry name" value="HYPOTHETICAL DIHYDROXY-ACID DEHYDRATASE (EUROFUNG)-RELATED"/>
    <property type="match status" value="1"/>
</dbReference>
<dbReference type="InterPro" id="IPR000581">
    <property type="entry name" value="ILV_EDD_N"/>
</dbReference>
<evidence type="ECO:0000256" key="2">
    <source>
        <dbReference type="ARBA" id="ARBA00022723"/>
    </source>
</evidence>
<sequence>MSNTRANKRFRSQEWFDNPNNPGMTALYLERYQNQEYTRGELQGERPIIGLAQTGSDLAPCNKIHVFLADRVKAGIRDAGGIPMEFPVHPIQETGKRPTAALDRNLAYLSLVEVLHGYPIDGVVLTTGCDKTTPAMLMGAATVDLPAIALNGGPMLDGWWKGKRAGSGTIIWESRRLLAEGEIDYDEFISRACASAPSLGHCNTMGTASTMNAMAEALGMTLTGSSAIPAPFRERMNMAYETGRRIVQMVLDDLKPSDILTRAAFENAIVVNTAIGGSTNAPPHLQAIARHAGVDLTVKDWETVGFDAPLLVNMQPAGEFLGESFYRAGGVPAVMGELAKAGRLKGDALTATGQTMAENLDGWESEDTNVIRPVSDPMRERAGFLVLSGNLFDSALMKTSVISPDFRQRFLSKPGAEGIFEGRAVVFEGPEDYHDRINDDSLGIDDETVLFIRGVGCVGYPGSAEVVNMQPPDALIRKGINHLPTVGDGRQSGTSESPSILNASPEAVVGGGLALLKTGDRVRLDLNVSTLDAVVDDAEWQARRDAWVAPEIKHQTPWQEIYRTHVGQLAEGGCLELATAYQRIAGDLPRDNH</sequence>
<proteinExistence type="inferred from homology"/>
<evidence type="ECO:0000313" key="9">
    <source>
        <dbReference type="Proteomes" id="UP000202922"/>
    </source>
</evidence>
<feature type="domain" description="Dihydroxy-acid/6-phosphogluconate dehydratase C-terminal" evidence="7">
    <location>
        <begin position="369"/>
        <end position="572"/>
    </location>
</feature>
<keyword evidence="3" id="KW-0408">Iron</keyword>
<dbReference type="FunFam" id="3.50.30.80:FF:000003">
    <property type="entry name" value="Dihydroxy-acid dehydratase, putative"/>
    <property type="match status" value="1"/>
</dbReference>
<evidence type="ECO:0000259" key="6">
    <source>
        <dbReference type="Pfam" id="PF00920"/>
    </source>
</evidence>
<dbReference type="EC" id="4.2.1.25" evidence="8"/>
<keyword evidence="2" id="KW-0479">Metal-binding</keyword>
<organism evidence="8 9">
    <name type="scientific">Actibacterium lipolyticum</name>
    <dbReference type="NCBI Taxonomy" id="1524263"/>
    <lineage>
        <taxon>Bacteria</taxon>
        <taxon>Pseudomonadati</taxon>
        <taxon>Pseudomonadota</taxon>
        <taxon>Alphaproteobacteria</taxon>
        <taxon>Rhodobacterales</taxon>
        <taxon>Roseobacteraceae</taxon>
        <taxon>Actibacterium</taxon>
    </lineage>
</organism>
<dbReference type="EMBL" id="FXYE01000004">
    <property type="protein sequence ID" value="SMX51135.1"/>
    <property type="molecule type" value="Genomic_DNA"/>
</dbReference>
<dbReference type="GO" id="GO:0050020">
    <property type="term" value="F:L-arabinonate dehydratase activity"/>
    <property type="evidence" value="ECO:0007669"/>
    <property type="project" value="UniProtKB-EC"/>
</dbReference>